<dbReference type="EMBL" id="CAJFCW020000006">
    <property type="protein sequence ID" value="CAG9124417.1"/>
    <property type="molecule type" value="Genomic_DNA"/>
</dbReference>
<dbReference type="GO" id="GO:0005654">
    <property type="term" value="C:nucleoplasm"/>
    <property type="evidence" value="ECO:0007669"/>
    <property type="project" value="TreeGrafter"/>
</dbReference>
<feature type="domain" description="RRM" evidence="4">
    <location>
        <begin position="60"/>
        <end position="133"/>
    </location>
</feature>
<dbReference type="PANTHER" id="PTHR15481">
    <property type="entry name" value="RIBONUCLEIC ACID BINDING PROTEIN S1"/>
    <property type="match status" value="1"/>
</dbReference>
<dbReference type="AlphaFoldDB" id="A0A811LNC0"/>
<dbReference type="GO" id="GO:0000398">
    <property type="term" value="P:mRNA splicing, via spliceosome"/>
    <property type="evidence" value="ECO:0007669"/>
    <property type="project" value="TreeGrafter"/>
</dbReference>
<accession>A0A811LNC0</accession>
<dbReference type="EMBL" id="CAJFDH010000006">
    <property type="protein sequence ID" value="CAD5228390.1"/>
    <property type="molecule type" value="Genomic_DNA"/>
</dbReference>
<feature type="region of interest" description="Disordered" evidence="3">
    <location>
        <begin position="16"/>
        <end position="63"/>
    </location>
</feature>
<reference evidence="5" key="1">
    <citation type="submission" date="2020-09" db="EMBL/GenBank/DDBJ databases">
        <authorList>
            <person name="Kikuchi T."/>
        </authorList>
    </citation>
    <scope>NUCLEOTIDE SEQUENCE</scope>
    <source>
        <strain evidence="5">SH1</strain>
    </source>
</reference>
<evidence type="ECO:0000256" key="3">
    <source>
        <dbReference type="SAM" id="MobiDB-lite"/>
    </source>
</evidence>
<evidence type="ECO:0000256" key="1">
    <source>
        <dbReference type="ARBA" id="ARBA00022884"/>
    </source>
</evidence>
<dbReference type="SMART" id="SM00360">
    <property type="entry name" value="RRM"/>
    <property type="match status" value="1"/>
</dbReference>
<dbReference type="InterPro" id="IPR000504">
    <property type="entry name" value="RRM_dom"/>
</dbReference>
<organism evidence="5 6">
    <name type="scientific">Bursaphelenchus okinawaensis</name>
    <dbReference type="NCBI Taxonomy" id="465554"/>
    <lineage>
        <taxon>Eukaryota</taxon>
        <taxon>Metazoa</taxon>
        <taxon>Ecdysozoa</taxon>
        <taxon>Nematoda</taxon>
        <taxon>Chromadorea</taxon>
        <taxon>Rhabditida</taxon>
        <taxon>Tylenchina</taxon>
        <taxon>Tylenchomorpha</taxon>
        <taxon>Aphelenchoidea</taxon>
        <taxon>Aphelenchoididae</taxon>
        <taxon>Bursaphelenchus</taxon>
    </lineage>
</organism>
<dbReference type="GO" id="GO:0005737">
    <property type="term" value="C:cytoplasm"/>
    <property type="evidence" value="ECO:0007669"/>
    <property type="project" value="TreeGrafter"/>
</dbReference>
<dbReference type="Pfam" id="PF00076">
    <property type="entry name" value="RRM_1"/>
    <property type="match status" value="1"/>
</dbReference>
<evidence type="ECO:0000313" key="6">
    <source>
        <dbReference type="Proteomes" id="UP000614601"/>
    </source>
</evidence>
<dbReference type="PROSITE" id="PS50102">
    <property type="entry name" value="RRM"/>
    <property type="match status" value="1"/>
</dbReference>
<dbReference type="OrthoDB" id="5970at2759"/>
<dbReference type="SUPFAM" id="SSF54928">
    <property type="entry name" value="RNA-binding domain, RBD"/>
    <property type="match status" value="1"/>
</dbReference>
<feature type="region of interest" description="Disordered" evidence="3">
    <location>
        <begin position="132"/>
        <end position="200"/>
    </location>
</feature>
<dbReference type="InterPro" id="IPR035979">
    <property type="entry name" value="RBD_domain_sf"/>
</dbReference>
<protein>
    <recommendedName>
        <fullName evidence="4">RRM domain-containing protein</fullName>
    </recommendedName>
</protein>
<gene>
    <name evidence="5" type="ORF">BOKJ2_LOCUS12654</name>
</gene>
<dbReference type="GO" id="GO:0061574">
    <property type="term" value="C:ASAP complex"/>
    <property type="evidence" value="ECO:0007669"/>
    <property type="project" value="TreeGrafter"/>
</dbReference>
<dbReference type="Gene3D" id="3.30.70.330">
    <property type="match status" value="1"/>
</dbReference>
<dbReference type="InterPro" id="IPR012677">
    <property type="entry name" value="Nucleotide-bd_a/b_plait_sf"/>
</dbReference>
<dbReference type="GO" id="GO:0003723">
    <property type="term" value="F:RNA binding"/>
    <property type="evidence" value="ECO:0007669"/>
    <property type="project" value="UniProtKB-UniRule"/>
</dbReference>
<evidence type="ECO:0000256" key="2">
    <source>
        <dbReference type="PROSITE-ProRule" id="PRU00176"/>
    </source>
</evidence>
<proteinExistence type="predicted"/>
<dbReference type="Proteomes" id="UP000783686">
    <property type="component" value="Unassembled WGS sequence"/>
</dbReference>
<evidence type="ECO:0000259" key="4">
    <source>
        <dbReference type="PROSITE" id="PS50102"/>
    </source>
</evidence>
<comment type="caution">
    <text evidence="5">The sequence shown here is derived from an EMBL/GenBank/DDBJ whole genome shotgun (WGS) entry which is preliminary data.</text>
</comment>
<feature type="compositionally biased region" description="Gly residues" evidence="3">
    <location>
        <begin position="147"/>
        <end position="165"/>
    </location>
</feature>
<name>A0A811LNC0_9BILA</name>
<feature type="compositionally biased region" description="Basic residues" evidence="3">
    <location>
        <begin position="28"/>
        <end position="47"/>
    </location>
</feature>
<feature type="compositionally biased region" description="Basic residues" evidence="3">
    <location>
        <begin position="166"/>
        <end position="194"/>
    </location>
</feature>
<keyword evidence="6" id="KW-1185">Reference proteome</keyword>
<feature type="compositionally biased region" description="Low complexity" evidence="3">
    <location>
        <begin position="48"/>
        <end position="61"/>
    </location>
</feature>
<sequence length="200" mass="22413">MLGWSGLAVGIEDLVAGSNMTPSPSARSRSRSASRERTSKRRHRSRTYSRSPSPSSKTSNRLHIANIDESIRKRDIEDAYGKFGKLSDIWVASYPPFYAFVVYEHADDAQAALKEMKSGYVRDCHIRTSIALPRNSGRRGPPPRRYGGYGGGYGRRSPYGGGYGRGRSRSPRHSRRRSPSPPRRSRSPRRRRRSSSGGSR</sequence>
<dbReference type="Proteomes" id="UP000614601">
    <property type="component" value="Unassembled WGS sequence"/>
</dbReference>
<dbReference type="PANTHER" id="PTHR15481:SF0">
    <property type="entry name" value="LD23870P-RELATED"/>
    <property type="match status" value="1"/>
</dbReference>
<keyword evidence="1 2" id="KW-0694">RNA-binding</keyword>
<evidence type="ECO:0000313" key="5">
    <source>
        <dbReference type="EMBL" id="CAD5228390.1"/>
    </source>
</evidence>